<gene>
    <name evidence="3" type="ORF">SI8410_02002227</name>
</gene>
<dbReference type="PANTHER" id="PTHR46863:SF1">
    <property type="entry name" value="PROTEIN KINASE SUPERFAMILY PROTEIN"/>
    <property type="match status" value="1"/>
</dbReference>
<dbReference type="OrthoDB" id="4062651at2759"/>
<feature type="domain" description="Protein kinase" evidence="2">
    <location>
        <begin position="73"/>
        <end position="443"/>
    </location>
</feature>
<feature type="compositionally biased region" description="Low complexity" evidence="1">
    <location>
        <begin position="52"/>
        <end position="67"/>
    </location>
</feature>
<proteinExistence type="predicted"/>
<feature type="compositionally biased region" description="Acidic residues" evidence="1">
    <location>
        <begin position="270"/>
        <end position="281"/>
    </location>
</feature>
<dbReference type="Proteomes" id="UP000663760">
    <property type="component" value="Chromosome 2"/>
</dbReference>
<name>A0A7I8K1M6_SPIIN</name>
<reference evidence="3" key="1">
    <citation type="submission" date="2020-02" db="EMBL/GenBank/DDBJ databases">
        <authorList>
            <person name="Scholz U."/>
            <person name="Mascher M."/>
            <person name="Fiebig A."/>
        </authorList>
    </citation>
    <scope>NUCLEOTIDE SEQUENCE</scope>
</reference>
<dbReference type="EMBL" id="LR746265">
    <property type="protein sequence ID" value="CAA7390799.1"/>
    <property type="molecule type" value="Genomic_DNA"/>
</dbReference>
<evidence type="ECO:0000313" key="3">
    <source>
        <dbReference type="EMBL" id="CAA7390799.1"/>
    </source>
</evidence>
<dbReference type="PANTHER" id="PTHR46863">
    <property type="entry name" value="OS09G0572100 PROTEIN"/>
    <property type="match status" value="1"/>
</dbReference>
<feature type="region of interest" description="Disordered" evidence="1">
    <location>
        <begin position="265"/>
        <end position="294"/>
    </location>
</feature>
<protein>
    <recommendedName>
        <fullName evidence="2">Protein kinase domain-containing protein</fullName>
    </recommendedName>
</protein>
<evidence type="ECO:0000313" key="4">
    <source>
        <dbReference type="Proteomes" id="UP000663760"/>
    </source>
</evidence>
<dbReference type="Gene3D" id="1.10.510.10">
    <property type="entry name" value="Transferase(Phosphotransferase) domain 1"/>
    <property type="match status" value="1"/>
</dbReference>
<accession>A0A7I8K1M6</accession>
<dbReference type="Gene3D" id="3.30.200.20">
    <property type="entry name" value="Phosphorylase Kinase, domain 1"/>
    <property type="match status" value="1"/>
</dbReference>
<dbReference type="Pfam" id="PF07714">
    <property type="entry name" value="PK_Tyr_Ser-Thr"/>
    <property type="match status" value="1"/>
</dbReference>
<evidence type="ECO:0000259" key="2">
    <source>
        <dbReference type="PROSITE" id="PS50011"/>
    </source>
</evidence>
<dbReference type="GO" id="GO:0004672">
    <property type="term" value="F:protein kinase activity"/>
    <property type="evidence" value="ECO:0007669"/>
    <property type="project" value="InterPro"/>
</dbReference>
<feature type="compositionally biased region" description="Polar residues" evidence="1">
    <location>
        <begin position="35"/>
        <end position="44"/>
    </location>
</feature>
<dbReference type="PROSITE" id="PS50011">
    <property type="entry name" value="PROTEIN_KINASE_DOM"/>
    <property type="match status" value="1"/>
</dbReference>
<dbReference type="GO" id="GO:0005524">
    <property type="term" value="F:ATP binding"/>
    <property type="evidence" value="ECO:0007669"/>
    <property type="project" value="InterPro"/>
</dbReference>
<dbReference type="Pfam" id="PF00069">
    <property type="entry name" value="Pkinase"/>
    <property type="match status" value="1"/>
</dbReference>
<feature type="region of interest" description="Disordered" evidence="1">
    <location>
        <begin position="1"/>
        <end position="67"/>
    </location>
</feature>
<dbReference type="InterPro" id="IPR011009">
    <property type="entry name" value="Kinase-like_dom_sf"/>
</dbReference>
<dbReference type="InterPro" id="IPR000719">
    <property type="entry name" value="Prot_kinase_dom"/>
</dbReference>
<organism evidence="3 4">
    <name type="scientific">Spirodela intermedia</name>
    <name type="common">Intermediate duckweed</name>
    <dbReference type="NCBI Taxonomy" id="51605"/>
    <lineage>
        <taxon>Eukaryota</taxon>
        <taxon>Viridiplantae</taxon>
        <taxon>Streptophyta</taxon>
        <taxon>Embryophyta</taxon>
        <taxon>Tracheophyta</taxon>
        <taxon>Spermatophyta</taxon>
        <taxon>Magnoliopsida</taxon>
        <taxon>Liliopsida</taxon>
        <taxon>Araceae</taxon>
        <taxon>Lemnoideae</taxon>
        <taxon>Spirodela</taxon>
    </lineage>
</organism>
<dbReference type="InterPro" id="IPR001245">
    <property type="entry name" value="Ser-Thr/Tyr_kinase_cat_dom"/>
</dbReference>
<dbReference type="SUPFAM" id="SSF56112">
    <property type="entry name" value="Protein kinase-like (PK-like)"/>
    <property type="match status" value="1"/>
</dbReference>
<keyword evidence="4" id="KW-1185">Reference proteome</keyword>
<sequence length="466" mass="51260">MCKKRKDTVVEHPTPKPRTPKFSSASGSPMAASVAGSSTESATNRGREAARSYSVKPSSSSSSDRLSVASIREALPETPNLYEFSEIFSATKSPLAWRLPSSSSNSWHCTVRGKDVVVFQRRFLGEPAALRRRVGAASNVHHKNIVRLLGAALGGDDVFLVYEYVNGASLRECLRNPRNPGYTPLASWIDRMQVAADVAQGLQYIHHFTAGITASPLSRSDNRRHSSIRRRPIHDRIKASSIVITEIDRRAKICHFGAVELARGTSCSDSDGDGTEMEVSEDLPAAPSKVRRSGSAKVKLEGTRGYIAPEVRLGGSASQKSDVFAFGVVLLELITGDEPVKYTYDGEKKGYEMVSLIESARRLMGIEEQGREVEGEMASCGEDQSAVDERRRRIRSWVDRRLKDSFPVEVAERAARVALDCVQPVAEKRPDMVRVAAKLSALLMQSKSWAEQLRFPEEQTVSLAPR</sequence>
<dbReference type="AlphaFoldDB" id="A0A7I8K1M6"/>
<evidence type="ECO:0000256" key="1">
    <source>
        <dbReference type="SAM" id="MobiDB-lite"/>
    </source>
</evidence>